<keyword evidence="1" id="KW-0732">Signal</keyword>
<organism evidence="2">
    <name type="scientific">Arundo donax</name>
    <name type="common">Giant reed</name>
    <name type="synonym">Donax arundinaceus</name>
    <dbReference type="NCBI Taxonomy" id="35708"/>
    <lineage>
        <taxon>Eukaryota</taxon>
        <taxon>Viridiplantae</taxon>
        <taxon>Streptophyta</taxon>
        <taxon>Embryophyta</taxon>
        <taxon>Tracheophyta</taxon>
        <taxon>Spermatophyta</taxon>
        <taxon>Magnoliopsida</taxon>
        <taxon>Liliopsida</taxon>
        <taxon>Poales</taxon>
        <taxon>Poaceae</taxon>
        <taxon>PACMAD clade</taxon>
        <taxon>Arundinoideae</taxon>
        <taxon>Arundineae</taxon>
        <taxon>Arundo</taxon>
    </lineage>
</organism>
<accession>A0A0A9EC10</accession>
<feature type="chain" id="PRO_5002064225" description="Secreted protein" evidence="1">
    <location>
        <begin position="27"/>
        <end position="69"/>
    </location>
</feature>
<reference evidence="2" key="2">
    <citation type="journal article" date="2015" name="Data Brief">
        <title>Shoot transcriptome of the giant reed, Arundo donax.</title>
        <authorList>
            <person name="Barrero R.A."/>
            <person name="Guerrero F.D."/>
            <person name="Moolhuijzen P."/>
            <person name="Goolsby J.A."/>
            <person name="Tidwell J."/>
            <person name="Bellgard S.E."/>
            <person name="Bellgard M.I."/>
        </authorList>
    </citation>
    <scope>NUCLEOTIDE SEQUENCE</scope>
    <source>
        <tissue evidence="2">Shoot tissue taken approximately 20 cm above the soil surface</tissue>
    </source>
</reference>
<protein>
    <recommendedName>
        <fullName evidence="3">Secreted protein</fullName>
    </recommendedName>
</protein>
<evidence type="ECO:0000313" key="2">
    <source>
        <dbReference type="EMBL" id="JAD97561.1"/>
    </source>
</evidence>
<reference evidence="2" key="1">
    <citation type="submission" date="2014-09" db="EMBL/GenBank/DDBJ databases">
        <authorList>
            <person name="Magalhaes I.L.F."/>
            <person name="Oliveira U."/>
            <person name="Santos F.R."/>
            <person name="Vidigal T.H.D.A."/>
            <person name="Brescovit A.D."/>
            <person name="Santos A.J."/>
        </authorList>
    </citation>
    <scope>NUCLEOTIDE SEQUENCE</scope>
    <source>
        <tissue evidence="2">Shoot tissue taken approximately 20 cm above the soil surface</tissue>
    </source>
</reference>
<dbReference type="AlphaFoldDB" id="A0A0A9EC10"/>
<evidence type="ECO:0000256" key="1">
    <source>
        <dbReference type="SAM" id="SignalP"/>
    </source>
</evidence>
<feature type="signal peptide" evidence="1">
    <location>
        <begin position="1"/>
        <end position="26"/>
    </location>
</feature>
<evidence type="ECO:0008006" key="3">
    <source>
        <dbReference type="Google" id="ProtNLM"/>
    </source>
</evidence>
<dbReference type="EMBL" id="GBRH01200334">
    <property type="protein sequence ID" value="JAD97561.1"/>
    <property type="molecule type" value="Transcribed_RNA"/>
</dbReference>
<name>A0A0A9EC10_ARUDO</name>
<sequence length="69" mass="7599">MLSSFTSKGLFLLVAAGVWEVKMAVAGSRMLFTVNVDMAQIWCYSISNEQKILFLDDSCTDSIVSTNTL</sequence>
<proteinExistence type="predicted"/>